<dbReference type="Proteomes" id="UP000654345">
    <property type="component" value="Unassembled WGS sequence"/>
</dbReference>
<evidence type="ECO:0000313" key="2">
    <source>
        <dbReference type="Proteomes" id="UP000654345"/>
    </source>
</evidence>
<proteinExistence type="predicted"/>
<reference evidence="1 2" key="1">
    <citation type="journal article" date="2021" name="Int. J. Syst. Evol. Microbiol.">
        <title>Reticulibacter mediterranei gen. nov., sp. nov., within the new family Reticulibacteraceae fam. nov., and Ktedonospora formicarum gen. nov., sp. nov., Ktedonobacter robiniae sp. nov., Dictyobacter formicarum sp. nov. and Dictyobacter arantiisoli sp. nov., belonging to the class Ktedonobacteria.</title>
        <authorList>
            <person name="Yabe S."/>
            <person name="Zheng Y."/>
            <person name="Wang C.M."/>
            <person name="Sakai Y."/>
            <person name="Abe K."/>
            <person name="Yokota A."/>
            <person name="Donadio S."/>
            <person name="Cavaletti L."/>
            <person name="Monciardini P."/>
        </authorList>
    </citation>
    <scope>NUCLEOTIDE SEQUENCE [LARGE SCALE GENOMIC DNA]</scope>
    <source>
        <strain evidence="1 2">SOSP1-30</strain>
    </source>
</reference>
<evidence type="ECO:0000313" key="1">
    <source>
        <dbReference type="EMBL" id="GHO57822.1"/>
    </source>
</evidence>
<name>A0ABQ3UZQ1_9CHLR</name>
<sequence length="146" mass="15692">MFYLGNGGNHVMMLVWNSGSGWFLGEDLNSIVVGSPTPIAVSPLSSTVFERNTTQRVFYLATVGGAPHVIELRGTSGSGRTWTDLTTAAIGGALPALTNALSNYAFENTNTQHVFYIGQGSTSLHVIELWWQAGVWHTNDLTMTAS</sequence>
<dbReference type="Gene3D" id="2.120.10.70">
    <property type="entry name" value="Fucose-specific lectin"/>
    <property type="match status" value="1"/>
</dbReference>
<keyword evidence="2" id="KW-1185">Reference proteome</keyword>
<gene>
    <name evidence="1" type="ORF">KSB_62970</name>
</gene>
<accession>A0ABQ3UZQ1</accession>
<organism evidence="1 2">
    <name type="scientific">Ktedonobacter robiniae</name>
    <dbReference type="NCBI Taxonomy" id="2778365"/>
    <lineage>
        <taxon>Bacteria</taxon>
        <taxon>Bacillati</taxon>
        <taxon>Chloroflexota</taxon>
        <taxon>Ktedonobacteria</taxon>
        <taxon>Ktedonobacterales</taxon>
        <taxon>Ktedonobacteraceae</taxon>
        <taxon>Ktedonobacter</taxon>
    </lineage>
</organism>
<protein>
    <recommendedName>
        <fullName evidence="3">Fucose-specific lectin</fullName>
    </recommendedName>
</protein>
<dbReference type="EMBL" id="BNJG01000002">
    <property type="protein sequence ID" value="GHO57822.1"/>
    <property type="molecule type" value="Genomic_DNA"/>
</dbReference>
<evidence type="ECO:0008006" key="3">
    <source>
        <dbReference type="Google" id="ProtNLM"/>
    </source>
</evidence>
<comment type="caution">
    <text evidence="1">The sequence shown here is derived from an EMBL/GenBank/DDBJ whole genome shotgun (WGS) entry which is preliminary data.</text>
</comment>